<protein>
    <recommendedName>
        <fullName evidence="3">FAD dependent oxidoreductase domain-containing protein</fullName>
    </recommendedName>
</protein>
<dbReference type="InterPro" id="IPR036188">
    <property type="entry name" value="FAD/NAD-bd_sf"/>
</dbReference>
<dbReference type="InParanoid" id="A0A1Z5KTC8"/>
<dbReference type="Pfam" id="PF13450">
    <property type="entry name" value="NAD_binding_8"/>
    <property type="match status" value="1"/>
</dbReference>
<name>A0A1Z5KTC8_FISSO</name>
<dbReference type="AlphaFoldDB" id="A0A1Z5KTC8"/>
<dbReference type="PANTHER" id="PTHR16128:SF5">
    <property type="entry name" value="FAD_NAD(P)-BINDING OXIDOREDUCTASE FAMILY PROTEIN"/>
    <property type="match status" value="1"/>
</dbReference>
<proteinExistence type="predicted"/>
<dbReference type="Gene3D" id="3.50.50.60">
    <property type="entry name" value="FAD/NAD(P)-binding domain"/>
    <property type="match status" value="1"/>
</dbReference>
<reference evidence="1 2" key="1">
    <citation type="journal article" date="2015" name="Plant Cell">
        <title>Oil accumulation by the oleaginous diatom Fistulifera solaris as revealed by the genome and transcriptome.</title>
        <authorList>
            <person name="Tanaka T."/>
            <person name="Maeda Y."/>
            <person name="Veluchamy A."/>
            <person name="Tanaka M."/>
            <person name="Abida H."/>
            <person name="Marechal E."/>
            <person name="Bowler C."/>
            <person name="Muto M."/>
            <person name="Sunaga Y."/>
            <person name="Tanaka M."/>
            <person name="Yoshino T."/>
            <person name="Taniguchi T."/>
            <person name="Fukuda Y."/>
            <person name="Nemoto M."/>
            <person name="Matsumoto M."/>
            <person name="Wong P.S."/>
            <person name="Aburatani S."/>
            <person name="Fujibuchi W."/>
        </authorList>
    </citation>
    <scope>NUCLEOTIDE SEQUENCE [LARGE SCALE GENOMIC DNA]</scope>
    <source>
        <strain evidence="1 2">JPCC DA0580</strain>
    </source>
</reference>
<dbReference type="Proteomes" id="UP000198406">
    <property type="component" value="Unassembled WGS sequence"/>
</dbReference>
<dbReference type="Gene3D" id="3.90.660.10">
    <property type="match status" value="1"/>
</dbReference>
<gene>
    <name evidence="1" type="ORF">FisN_16Hh223</name>
</gene>
<accession>A0A1Z5KTC8</accession>
<organism evidence="1 2">
    <name type="scientific">Fistulifera solaris</name>
    <name type="common">Oleaginous diatom</name>
    <dbReference type="NCBI Taxonomy" id="1519565"/>
    <lineage>
        <taxon>Eukaryota</taxon>
        <taxon>Sar</taxon>
        <taxon>Stramenopiles</taxon>
        <taxon>Ochrophyta</taxon>
        <taxon>Bacillariophyta</taxon>
        <taxon>Bacillariophyceae</taxon>
        <taxon>Bacillariophycidae</taxon>
        <taxon>Naviculales</taxon>
        <taxon>Naviculaceae</taxon>
        <taxon>Fistulifera</taxon>
    </lineage>
</organism>
<keyword evidence="2" id="KW-1185">Reference proteome</keyword>
<dbReference type="OrthoDB" id="2161133at2759"/>
<evidence type="ECO:0000313" key="2">
    <source>
        <dbReference type="Proteomes" id="UP000198406"/>
    </source>
</evidence>
<evidence type="ECO:0000313" key="1">
    <source>
        <dbReference type="EMBL" id="GAX29342.1"/>
    </source>
</evidence>
<evidence type="ECO:0008006" key="3">
    <source>
        <dbReference type="Google" id="ProtNLM"/>
    </source>
</evidence>
<dbReference type="SUPFAM" id="SSF51905">
    <property type="entry name" value="FAD/NAD(P)-binding domain"/>
    <property type="match status" value="1"/>
</dbReference>
<dbReference type="PANTHER" id="PTHR16128">
    <property type="entry name" value="FAD/NAD(P)-BINDING OXIDOREDUCTASE FAMILY PROTEIN"/>
    <property type="match status" value="1"/>
</dbReference>
<dbReference type="EMBL" id="BDSP01000289">
    <property type="protein sequence ID" value="GAX29342.1"/>
    <property type="molecule type" value="Genomic_DNA"/>
</dbReference>
<sequence>MRHRYASWMVMLFGYRHARALFSESSSRMAAKIAIVGGGISGCCAAAALASAAEVTVFDQGRRGPGGRASHRSVRASDKQIIEDDTSLLRNAESSSTYEFDHGCQFFRADSEEMKRIVRQWCERGWVAPWKGAFGVLPADNSHAFDFFGIASKSSPVYIALGGMHQLPRHLLQSSRAVVEKGTRVCQIKRKDKQWELFGVTGNQAFHDTNEAATDLASLGVYDAVVLTDISSASGSWHRASAGIPDELLQQLPKKVRMPLFSCMIAFEKVCDVF</sequence>
<comment type="caution">
    <text evidence="1">The sequence shown here is derived from an EMBL/GenBank/DDBJ whole genome shotgun (WGS) entry which is preliminary data.</text>
</comment>